<organism evidence="1 2">
    <name type="scientific">Desulfovibrio gilichinskyi</name>
    <dbReference type="NCBI Taxonomy" id="1519643"/>
    <lineage>
        <taxon>Bacteria</taxon>
        <taxon>Pseudomonadati</taxon>
        <taxon>Thermodesulfobacteriota</taxon>
        <taxon>Desulfovibrionia</taxon>
        <taxon>Desulfovibrionales</taxon>
        <taxon>Desulfovibrionaceae</taxon>
        <taxon>Desulfovibrio</taxon>
    </lineage>
</organism>
<dbReference type="RefSeq" id="WP_085102780.1">
    <property type="nucleotide sequence ID" value="NZ_FWZU01000004.1"/>
</dbReference>
<keyword evidence="2" id="KW-1185">Reference proteome</keyword>
<name>A0A1X7E2T3_9BACT</name>
<dbReference type="EMBL" id="FWZU01000004">
    <property type="protein sequence ID" value="SMF26199.1"/>
    <property type="molecule type" value="Genomic_DNA"/>
</dbReference>
<dbReference type="STRING" id="1519643.SAMN06295933_2543"/>
<protein>
    <submittedName>
        <fullName evidence="1">Uncharacterized protein</fullName>
    </submittedName>
</protein>
<reference evidence="2" key="1">
    <citation type="submission" date="2017-04" db="EMBL/GenBank/DDBJ databases">
        <authorList>
            <person name="Varghese N."/>
            <person name="Submissions S."/>
        </authorList>
    </citation>
    <scope>NUCLEOTIDE SEQUENCE [LARGE SCALE GENOMIC DNA]</scope>
    <source>
        <strain evidence="2">K3S</strain>
    </source>
</reference>
<gene>
    <name evidence="1" type="ORF">SAMN06295933_2543</name>
</gene>
<sequence>MKRLTIIGLILLIVLSLYNTNVFQAYFMSDQYYKTIFEGPFDPSKKGERLLIPITFKYKTEYDLLISIPKDDIKCFYNAKGTLNYRFTSRGKILKEGQTLSPSNTGYYCASSEGPLSAILLKFNLPFPGAANDLILVLEAVNPLTSFSKYSGEIWCTVEPALMN</sequence>
<evidence type="ECO:0000313" key="2">
    <source>
        <dbReference type="Proteomes" id="UP000192906"/>
    </source>
</evidence>
<dbReference type="OrthoDB" id="5464895at2"/>
<accession>A0A1X7E2T3</accession>
<evidence type="ECO:0000313" key="1">
    <source>
        <dbReference type="EMBL" id="SMF26199.1"/>
    </source>
</evidence>
<dbReference type="AlphaFoldDB" id="A0A1X7E2T3"/>
<dbReference type="Proteomes" id="UP000192906">
    <property type="component" value="Unassembled WGS sequence"/>
</dbReference>
<proteinExistence type="predicted"/>